<accession>A0A9X5BEH9</accession>
<evidence type="ECO:0000313" key="3">
    <source>
        <dbReference type="Proteomes" id="UP001154420"/>
    </source>
</evidence>
<dbReference type="RefSeq" id="WP_160559426.1">
    <property type="nucleotide sequence ID" value="NZ_QZDT01000007.1"/>
</dbReference>
<dbReference type="OrthoDB" id="2003853at2"/>
<sequence>MEYNSNNNPYTQPGGNYYPNGQMQSIRNPGKAMATASMILGIVSIFSMLTVYIPIISGSLAIVLAILSKGYGKKMLPSAKVGVGTGIGGIVLIFSIVVTLVGMILSLSRDDLITFGRQMDQQFERQTGQELEDVFGQSYEDIMEQYAELMGK</sequence>
<comment type="caution">
    <text evidence="2">The sequence shown here is derived from an EMBL/GenBank/DDBJ whole genome shotgun (WGS) entry which is preliminary data.</text>
</comment>
<gene>
    <name evidence="2" type="ORF">D5281_06890</name>
</gene>
<keyword evidence="1" id="KW-0812">Transmembrane</keyword>
<keyword evidence="3" id="KW-1185">Reference proteome</keyword>
<keyword evidence="1" id="KW-0472">Membrane</keyword>
<dbReference type="EMBL" id="QZDT01000007">
    <property type="protein sequence ID" value="NBJ92328.1"/>
    <property type="molecule type" value="Genomic_DNA"/>
</dbReference>
<reference evidence="2" key="1">
    <citation type="submission" date="2018-09" db="EMBL/GenBank/DDBJ databases">
        <title>Murine metabolic-syndrome-specific gut microbial biobank.</title>
        <authorList>
            <person name="Liu C."/>
        </authorList>
    </citation>
    <scope>NUCLEOTIDE SEQUENCE</scope>
    <source>
        <strain evidence="2">D42-62</strain>
    </source>
</reference>
<feature type="transmembrane region" description="Helical" evidence="1">
    <location>
        <begin position="87"/>
        <end position="107"/>
    </location>
</feature>
<keyword evidence="1" id="KW-1133">Transmembrane helix</keyword>
<protein>
    <recommendedName>
        <fullName evidence="4">DUF4190 domain-containing protein</fullName>
    </recommendedName>
</protein>
<feature type="transmembrane region" description="Helical" evidence="1">
    <location>
        <begin position="39"/>
        <end position="67"/>
    </location>
</feature>
<evidence type="ECO:0000313" key="2">
    <source>
        <dbReference type="EMBL" id="NBJ92328.1"/>
    </source>
</evidence>
<name>A0A9X5BEH9_9FIRM</name>
<evidence type="ECO:0000256" key="1">
    <source>
        <dbReference type="SAM" id="Phobius"/>
    </source>
</evidence>
<proteinExistence type="predicted"/>
<organism evidence="2 3">
    <name type="scientific">Parablautia muri</name>
    <dbReference type="NCBI Taxonomy" id="2320879"/>
    <lineage>
        <taxon>Bacteria</taxon>
        <taxon>Bacillati</taxon>
        <taxon>Bacillota</taxon>
        <taxon>Clostridia</taxon>
        <taxon>Lachnospirales</taxon>
        <taxon>Lachnospiraceae</taxon>
        <taxon>Parablautia</taxon>
    </lineage>
</organism>
<dbReference type="Proteomes" id="UP001154420">
    <property type="component" value="Unassembled WGS sequence"/>
</dbReference>
<dbReference type="AlphaFoldDB" id="A0A9X5BEH9"/>
<evidence type="ECO:0008006" key="4">
    <source>
        <dbReference type="Google" id="ProtNLM"/>
    </source>
</evidence>